<sequence length="423" mass="45470">MKRAMSVLLSADLLPTIFAHLPLADYFHAASTCRDWQNAQAEDWLEEPKPFALCSAEPLEALRLLAQCQARGIRSARVTEACLRRLRSALARIKRGTPDTELGGLRRAAEAQLIPQGALVDDAVMRSTVNAGIVPLLLANLRHGGACADDSKLVLLRASLGAARHLGRASLLREAVGAPPLPSVVDALLAAIDHLMDVCARGKASVIFSPKPSRRHRRAAAAATATVDAVTDTAGILGGLIEERSEERPARGGSAPLPRDRATHSLWIDRVVRLLDATARFSDGAICIGSNGAMRAAVAASRAARLLLWLASSRHPTTATVSPPDDDRGTGLLIAEDHPSWLAVVLRRGGLEAVARNLLAAEARAERMRQGWEQKQWAGMRSHQCAPLRKALTWLVRREEEMGLGVGGTEGITAWQTVKQRTS</sequence>
<dbReference type="InterPro" id="IPR036047">
    <property type="entry name" value="F-box-like_dom_sf"/>
</dbReference>
<feature type="signal peptide" evidence="1">
    <location>
        <begin position="1"/>
        <end position="19"/>
    </location>
</feature>
<dbReference type="InterPro" id="IPR001810">
    <property type="entry name" value="F-box_dom"/>
</dbReference>
<dbReference type="KEGG" id="ehx:EMIHUDRAFT_104897"/>
<reference evidence="4" key="1">
    <citation type="journal article" date="2013" name="Nature">
        <title>Pan genome of the phytoplankton Emiliania underpins its global distribution.</title>
        <authorList>
            <person name="Read B.A."/>
            <person name="Kegel J."/>
            <person name="Klute M.J."/>
            <person name="Kuo A."/>
            <person name="Lefebvre S.C."/>
            <person name="Maumus F."/>
            <person name="Mayer C."/>
            <person name="Miller J."/>
            <person name="Monier A."/>
            <person name="Salamov A."/>
            <person name="Young J."/>
            <person name="Aguilar M."/>
            <person name="Claverie J.M."/>
            <person name="Frickenhaus S."/>
            <person name="Gonzalez K."/>
            <person name="Herman E.K."/>
            <person name="Lin Y.C."/>
            <person name="Napier J."/>
            <person name="Ogata H."/>
            <person name="Sarno A.F."/>
            <person name="Shmutz J."/>
            <person name="Schroeder D."/>
            <person name="de Vargas C."/>
            <person name="Verret F."/>
            <person name="von Dassow P."/>
            <person name="Valentin K."/>
            <person name="Van de Peer Y."/>
            <person name="Wheeler G."/>
            <person name="Dacks J.B."/>
            <person name="Delwiche C.F."/>
            <person name="Dyhrman S.T."/>
            <person name="Glockner G."/>
            <person name="John U."/>
            <person name="Richards T."/>
            <person name="Worden A.Z."/>
            <person name="Zhang X."/>
            <person name="Grigoriev I.V."/>
            <person name="Allen A.E."/>
            <person name="Bidle K."/>
            <person name="Borodovsky M."/>
            <person name="Bowler C."/>
            <person name="Brownlee C."/>
            <person name="Cock J.M."/>
            <person name="Elias M."/>
            <person name="Gladyshev V.N."/>
            <person name="Groth M."/>
            <person name="Guda C."/>
            <person name="Hadaegh A."/>
            <person name="Iglesias-Rodriguez M.D."/>
            <person name="Jenkins J."/>
            <person name="Jones B.M."/>
            <person name="Lawson T."/>
            <person name="Leese F."/>
            <person name="Lindquist E."/>
            <person name="Lobanov A."/>
            <person name="Lomsadze A."/>
            <person name="Malik S.B."/>
            <person name="Marsh M.E."/>
            <person name="Mackinder L."/>
            <person name="Mock T."/>
            <person name="Mueller-Roeber B."/>
            <person name="Pagarete A."/>
            <person name="Parker M."/>
            <person name="Probert I."/>
            <person name="Quesneville H."/>
            <person name="Raines C."/>
            <person name="Rensing S.A."/>
            <person name="Riano-Pachon D.M."/>
            <person name="Richier S."/>
            <person name="Rokitta S."/>
            <person name="Shiraiwa Y."/>
            <person name="Soanes D.M."/>
            <person name="van der Giezen M."/>
            <person name="Wahlund T.M."/>
            <person name="Williams B."/>
            <person name="Wilson W."/>
            <person name="Wolfe G."/>
            <person name="Wurch L.L."/>
        </authorList>
    </citation>
    <scope>NUCLEOTIDE SEQUENCE</scope>
</reference>
<keyword evidence="4" id="KW-1185">Reference proteome</keyword>
<evidence type="ECO:0000313" key="4">
    <source>
        <dbReference type="Proteomes" id="UP000013827"/>
    </source>
</evidence>
<evidence type="ECO:0000256" key="1">
    <source>
        <dbReference type="SAM" id="SignalP"/>
    </source>
</evidence>
<dbReference type="PaxDb" id="2903-EOD11146"/>
<keyword evidence="1" id="KW-0732">Signal</keyword>
<accession>A0A0D3IIR1</accession>
<feature type="chain" id="PRO_5044203262" description="F-box domain-containing protein" evidence="1">
    <location>
        <begin position="20"/>
        <end position="423"/>
    </location>
</feature>
<name>A0A0D3IIR1_EMIH1</name>
<protein>
    <recommendedName>
        <fullName evidence="2">F-box domain-containing protein</fullName>
    </recommendedName>
</protein>
<evidence type="ECO:0000313" key="3">
    <source>
        <dbReference type="EnsemblProtists" id="EOD11146"/>
    </source>
</evidence>
<dbReference type="EnsemblProtists" id="EOD11146">
    <property type="protein sequence ID" value="EOD11146"/>
    <property type="gene ID" value="EMIHUDRAFT_104897"/>
</dbReference>
<dbReference type="RefSeq" id="XP_005763575.1">
    <property type="nucleotide sequence ID" value="XM_005763518.1"/>
</dbReference>
<evidence type="ECO:0000259" key="2">
    <source>
        <dbReference type="Pfam" id="PF00646"/>
    </source>
</evidence>
<dbReference type="HOGENOM" id="CLU_638470_0_0_1"/>
<proteinExistence type="predicted"/>
<dbReference type="Pfam" id="PF00646">
    <property type="entry name" value="F-box"/>
    <property type="match status" value="1"/>
</dbReference>
<organism evidence="3 4">
    <name type="scientific">Emiliania huxleyi (strain CCMP1516)</name>
    <dbReference type="NCBI Taxonomy" id="280463"/>
    <lineage>
        <taxon>Eukaryota</taxon>
        <taxon>Haptista</taxon>
        <taxon>Haptophyta</taxon>
        <taxon>Prymnesiophyceae</taxon>
        <taxon>Isochrysidales</taxon>
        <taxon>Noelaerhabdaceae</taxon>
        <taxon>Emiliania</taxon>
    </lineage>
</organism>
<feature type="domain" description="F-box" evidence="2">
    <location>
        <begin position="9"/>
        <end position="39"/>
    </location>
</feature>
<dbReference type="SUPFAM" id="SSF81383">
    <property type="entry name" value="F-box domain"/>
    <property type="match status" value="1"/>
</dbReference>
<dbReference type="AlphaFoldDB" id="A0A0D3IIR1"/>
<dbReference type="GeneID" id="17257271"/>
<dbReference type="Gene3D" id="1.20.1280.50">
    <property type="match status" value="1"/>
</dbReference>
<reference evidence="3" key="2">
    <citation type="submission" date="2024-10" db="UniProtKB">
        <authorList>
            <consortium name="EnsemblProtists"/>
        </authorList>
    </citation>
    <scope>IDENTIFICATION</scope>
</reference>
<dbReference type="Proteomes" id="UP000013827">
    <property type="component" value="Unassembled WGS sequence"/>
</dbReference>